<protein>
    <submittedName>
        <fullName evidence="2">Uncharacterized protein</fullName>
    </submittedName>
</protein>
<dbReference type="AlphaFoldDB" id="A0A2Z6P8M0"/>
<keyword evidence="3" id="KW-1185">Reference proteome</keyword>
<feature type="compositionally biased region" description="Polar residues" evidence="1">
    <location>
        <begin position="51"/>
        <end position="72"/>
    </location>
</feature>
<dbReference type="Proteomes" id="UP000242715">
    <property type="component" value="Unassembled WGS sequence"/>
</dbReference>
<sequence length="111" mass="12537">MHVVQNEANNNKSNTSLHMALHNIVDEVVHGEVVAQTFVLQLVDNTINEELNSDKQANPTEHSSSAIPETQSKVPVMKDDDLDDVAKRDIHITGQTWRETTEEEQSFKPYL</sequence>
<accession>A0A2Z6P8M0</accession>
<dbReference type="EMBL" id="DF974058">
    <property type="protein sequence ID" value="GAU44615.1"/>
    <property type="molecule type" value="Genomic_DNA"/>
</dbReference>
<evidence type="ECO:0000313" key="2">
    <source>
        <dbReference type="EMBL" id="GAU44615.1"/>
    </source>
</evidence>
<reference evidence="3" key="1">
    <citation type="journal article" date="2017" name="Front. Plant Sci.">
        <title>Climate Clever Clovers: New Paradigm to Reduce the Environmental Footprint of Ruminants by Breeding Low Methanogenic Forages Utilizing Haplotype Variation.</title>
        <authorList>
            <person name="Kaur P."/>
            <person name="Appels R."/>
            <person name="Bayer P.E."/>
            <person name="Keeble-Gagnere G."/>
            <person name="Wang J."/>
            <person name="Hirakawa H."/>
            <person name="Shirasawa K."/>
            <person name="Vercoe P."/>
            <person name="Stefanova K."/>
            <person name="Durmic Z."/>
            <person name="Nichols P."/>
            <person name="Revell C."/>
            <person name="Isobe S.N."/>
            <person name="Edwards D."/>
            <person name="Erskine W."/>
        </authorList>
    </citation>
    <scope>NUCLEOTIDE SEQUENCE [LARGE SCALE GENOMIC DNA]</scope>
    <source>
        <strain evidence="3">cv. Daliak</strain>
    </source>
</reference>
<proteinExistence type="predicted"/>
<evidence type="ECO:0000256" key="1">
    <source>
        <dbReference type="SAM" id="MobiDB-lite"/>
    </source>
</evidence>
<gene>
    <name evidence="2" type="ORF">TSUD_241080</name>
</gene>
<organism evidence="2 3">
    <name type="scientific">Trifolium subterraneum</name>
    <name type="common">Subterranean clover</name>
    <dbReference type="NCBI Taxonomy" id="3900"/>
    <lineage>
        <taxon>Eukaryota</taxon>
        <taxon>Viridiplantae</taxon>
        <taxon>Streptophyta</taxon>
        <taxon>Embryophyta</taxon>
        <taxon>Tracheophyta</taxon>
        <taxon>Spermatophyta</taxon>
        <taxon>Magnoliopsida</taxon>
        <taxon>eudicotyledons</taxon>
        <taxon>Gunneridae</taxon>
        <taxon>Pentapetalae</taxon>
        <taxon>rosids</taxon>
        <taxon>fabids</taxon>
        <taxon>Fabales</taxon>
        <taxon>Fabaceae</taxon>
        <taxon>Papilionoideae</taxon>
        <taxon>50 kb inversion clade</taxon>
        <taxon>NPAAA clade</taxon>
        <taxon>Hologalegina</taxon>
        <taxon>IRL clade</taxon>
        <taxon>Trifolieae</taxon>
        <taxon>Trifolium</taxon>
    </lineage>
</organism>
<feature type="region of interest" description="Disordered" evidence="1">
    <location>
        <begin position="51"/>
        <end position="81"/>
    </location>
</feature>
<evidence type="ECO:0000313" key="3">
    <source>
        <dbReference type="Proteomes" id="UP000242715"/>
    </source>
</evidence>
<name>A0A2Z6P8M0_TRISU</name>